<dbReference type="EMBL" id="JBHUEQ010000016">
    <property type="protein sequence ID" value="MFD1745794.1"/>
    <property type="molecule type" value="Genomic_DNA"/>
</dbReference>
<protein>
    <recommendedName>
        <fullName evidence="4">Large ATP-binding protein</fullName>
    </recommendedName>
</protein>
<sequence>MNSPIAARDHWIGQISKKTDLSTSEIEALLKKYGIDPRLTHSVPKRLQILGLKFDGAKTGDYETTAIDFSRENLPSGLHAFVSKRNLKGKTSLLKMIRWGLTGTRDLPKDMAGWFRSFTLRFSLDSDIYEVQLTDPENVRGRLVKFVRQKEFVVAEFSDHRQFNESMDGFFLHELGLEALEVIAEQQDGGVEQRHGWNWLFGALWIDPDPKAVFGGGDVQHGKPIRMMQMYLGLPWIATRASLIEARKRLEIDNKQTSKAARQVSNAAAARLADLRKTKEAITEEQKDSTPLADLRMRLSDSLTKFISSAEKVRKHIMLVNEIDGDRRGAEEAATAATRELNAFLESQAAGRVFRKLKPVSCPSCEEAYTDEYREEREQHHDCVVCGREDHRVPDDSEGVEARLREAVSDALQESRRLRSRLVDANKRRAEAEAERDRFDVQSKELEKEIEASKSRPDGQMELIKLSAQIEELEKMVSEEPAVQVDDIKLLDAAVNATKDMYDEEQQSVLGKVSDLTADFARAFGLDDLKSVKLKGNTHMDVHTKGGKKSFGDCTAGERMRLKLAATLALIQVAEESGIGRHPGVLLVDSVGSHEVVNENVVAIVTGLSKLQLSLPTIQVFLAGIQSDAILAHVPCENVVKNRDDGYLW</sequence>
<organism evidence="2 3">
    <name type="scientific">Rhizobium helianthi</name>
    <dbReference type="NCBI Taxonomy" id="1132695"/>
    <lineage>
        <taxon>Bacteria</taxon>
        <taxon>Pseudomonadati</taxon>
        <taxon>Pseudomonadota</taxon>
        <taxon>Alphaproteobacteria</taxon>
        <taxon>Hyphomicrobiales</taxon>
        <taxon>Rhizobiaceae</taxon>
        <taxon>Rhizobium/Agrobacterium group</taxon>
        <taxon>Rhizobium</taxon>
    </lineage>
</organism>
<keyword evidence="1" id="KW-0175">Coiled coil</keyword>
<dbReference type="Proteomes" id="UP001597322">
    <property type="component" value="Unassembled WGS sequence"/>
</dbReference>
<gene>
    <name evidence="2" type="ORF">ACFSE1_10010</name>
</gene>
<comment type="caution">
    <text evidence="2">The sequence shown here is derived from an EMBL/GenBank/DDBJ whole genome shotgun (WGS) entry which is preliminary data.</text>
</comment>
<dbReference type="InterPro" id="IPR027417">
    <property type="entry name" value="P-loop_NTPase"/>
</dbReference>
<dbReference type="Gene3D" id="3.40.50.300">
    <property type="entry name" value="P-loop containing nucleotide triphosphate hydrolases"/>
    <property type="match status" value="1"/>
</dbReference>
<proteinExistence type="predicted"/>
<dbReference type="SUPFAM" id="SSF52540">
    <property type="entry name" value="P-loop containing nucleoside triphosphate hydrolases"/>
    <property type="match status" value="1"/>
</dbReference>
<accession>A0ABW4M3N5</accession>
<evidence type="ECO:0008006" key="4">
    <source>
        <dbReference type="Google" id="ProtNLM"/>
    </source>
</evidence>
<evidence type="ECO:0000313" key="3">
    <source>
        <dbReference type="Proteomes" id="UP001597322"/>
    </source>
</evidence>
<dbReference type="RefSeq" id="WP_377400165.1">
    <property type="nucleotide sequence ID" value="NZ_JBHUEQ010000016.1"/>
</dbReference>
<evidence type="ECO:0000256" key="1">
    <source>
        <dbReference type="SAM" id="Coils"/>
    </source>
</evidence>
<keyword evidence="3" id="KW-1185">Reference proteome</keyword>
<feature type="coiled-coil region" evidence="1">
    <location>
        <begin position="408"/>
        <end position="456"/>
    </location>
</feature>
<name>A0ABW4M3N5_9HYPH</name>
<reference evidence="3" key="1">
    <citation type="journal article" date="2019" name="Int. J. Syst. Evol. Microbiol.">
        <title>The Global Catalogue of Microorganisms (GCM) 10K type strain sequencing project: providing services to taxonomists for standard genome sequencing and annotation.</title>
        <authorList>
            <consortium name="The Broad Institute Genomics Platform"/>
            <consortium name="The Broad Institute Genome Sequencing Center for Infectious Disease"/>
            <person name="Wu L."/>
            <person name="Ma J."/>
        </authorList>
    </citation>
    <scope>NUCLEOTIDE SEQUENCE [LARGE SCALE GENOMIC DNA]</scope>
    <source>
        <strain evidence="3">CG52</strain>
    </source>
</reference>
<evidence type="ECO:0000313" key="2">
    <source>
        <dbReference type="EMBL" id="MFD1745794.1"/>
    </source>
</evidence>